<feature type="compositionally biased region" description="Basic and acidic residues" evidence="1">
    <location>
        <begin position="125"/>
        <end position="137"/>
    </location>
</feature>
<proteinExistence type="predicted"/>
<feature type="region of interest" description="Disordered" evidence="1">
    <location>
        <begin position="99"/>
        <end position="212"/>
    </location>
</feature>
<sequence>MILSKKYREQLNKIVMTEDMKKRILHNVLKEDIKVKTSVIKKNSTFIKKIKIIAACFTVILCLNIVSGKPQLFKYNNLSQYGIDDANKEVQNIKVSGLYDNNRGISKNDELKGPEIKNQYSSQDENYKKNESSKPDEDNNIDNSSDEKNQISEDNNANNHNNNVNRNNQNNNNGSDDSNVEKHDSDETKNKSSEKNNEKENNEKEEIGKPPILTAGEWKKEYKTLEEAEEAIKFKIDYIKGISSEFVIDKISVIENNMIEIEYNNGQYIVIFRAGKVAENISGDYNTYKVQNIYEINKISVKLQGNENKIVNLATWKKGDISYSISSKNGIAEEVALNMVRISLYSE</sequence>
<feature type="compositionally biased region" description="Basic and acidic residues" evidence="1">
    <location>
        <begin position="106"/>
        <end position="115"/>
    </location>
</feature>
<dbReference type="EMBL" id="CP002160">
    <property type="protein sequence ID" value="ADL53600.1"/>
    <property type="molecule type" value="Genomic_DNA"/>
</dbReference>
<gene>
    <name evidence="2" type="ordered locus">Clocel_3934</name>
</gene>
<feature type="compositionally biased region" description="Basic and acidic residues" evidence="1">
    <location>
        <begin position="179"/>
        <end position="208"/>
    </location>
</feature>
<evidence type="ECO:0008006" key="4">
    <source>
        <dbReference type="Google" id="ProtNLM"/>
    </source>
</evidence>
<dbReference type="STRING" id="573061.Clocel_3934"/>
<dbReference type="Proteomes" id="UP000002730">
    <property type="component" value="Chromosome"/>
</dbReference>
<dbReference type="RefSeq" id="WP_013291953.1">
    <property type="nucleotide sequence ID" value="NC_014393.1"/>
</dbReference>
<evidence type="ECO:0000256" key="1">
    <source>
        <dbReference type="SAM" id="MobiDB-lite"/>
    </source>
</evidence>
<dbReference type="AlphaFoldDB" id="D9SLG3"/>
<accession>D9SLG3</accession>
<dbReference type="HOGENOM" id="CLU_688318_0_0_9"/>
<protein>
    <recommendedName>
        <fullName evidence="4">DUF4367 domain-containing protein</fullName>
    </recommendedName>
</protein>
<feature type="compositionally biased region" description="Low complexity" evidence="1">
    <location>
        <begin position="155"/>
        <end position="173"/>
    </location>
</feature>
<organism evidence="2 3">
    <name type="scientific">Clostridium cellulovorans (strain ATCC 35296 / DSM 3052 / OCM 3 / 743B)</name>
    <dbReference type="NCBI Taxonomy" id="573061"/>
    <lineage>
        <taxon>Bacteria</taxon>
        <taxon>Bacillati</taxon>
        <taxon>Bacillota</taxon>
        <taxon>Clostridia</taxon>
        <taxon>Eubacteriales</taxon>
        <taxon>Clostridiaceae</taxon>
        <taxon>Clostridium</taxon>
    </lineage>
</organism>
<evidence type="ECO:0000313" key="3">
    <source>
        <dbReference type="Proteomes" id="UP000002730"/>
    </source>
</evidence>
<evidence type="ECO:0000313" key="2">
    <source>
        <dbReference type="EMBL" id="ADL53600.1"/>
    </source>
</evidence>
<keyword evidence="3" id="KW-1185">Reference proteome</keyword>
<reference evidence="2 3" key="1">
    <citation type="submission" date="2010-08" db="EMBL/GenBank/DDBJ databases">
        <title>Complete sequence of Clostridium cellulovorans 743B.</title>
        <authorList>
            <consortium name="US DOE Joint Genome Institute"/>
            <person name="Lucas S."/>
            <person name="Copeland A."/>
            <person name="Lapidus A."/>
            <person name="Cheng J.-F."/>
            <person name="Bruce D."/>
            <person name="Goodwin L."/>
            <person name="Pitluck S."/>
            <person name="Chertkov O."/>
            <person name="Detter J.C."/>
            <person name="Han C."/>
            <person name="Tapia R."/>
            <person name="Land M."/>
            <person name="Hauser L."/>
            <person name="Chang Y.-J."/>
            <person name="Jeffries C."/>
            <person name="Kyrpides N."/>
            <person name="Ivanova N."/>
            <person name="Mikhailova N."/>
            <person name="Hemme C.L."/>
            <person name="Woyke T."/>
        </authorList>
    </citation>
    <scope>NUCLEOTIDE SEQUENCE [LARGE SCALE GENOMIC DNA]</scope>
    <source>
        <strain evidence="3">ATCC 35296 / DSM 3052 / OCM 3 / 743B</strain>
    </source>
</reference>
<name>D9SLG3_CLOC7</name>
<dbReference type="KEGG" id="ccb:Clocel_3934"/>
<dbReference type="eggNOG" id="ENOG5033BQ4">
    <property type="taxonomic scope" value="Bacteria"/>
</dbReference>